<evidence type="ECO:0000313" key="2">
    <source>
        <dbReference type="Proteomes" id="UP000504607"/>
    </source>
</evidence>
<sequence>MANEQATSTKIHYISSCVVRPSSHNKEAETELAWRQRLIHLTPWDLRLLSVDYIQKGILLPKPPTPVIPRLISSLSLVLDHFYPLAGRLATINHDTTPPSLSVAIECNDEGAQLIHAAATDITTADILTPRFIPSIIKSFFPLNGAINHDGHSLPLLAVQVTELADGVFVGCALNHVVADGTSFWHFLNSWSEISRTGVPQISRPPMLDRWFQESCSPPIHLPVYKREDFIKVCPSSHLSEAFFHFSAQTIAKLKLRANMEMSTDRISSLQALLAFVWRSVLRAQRLPPNEKTSYRVTVNYRPRLDPPLPEEYFGSTAMGVPTSTASAGAVLDRGLGWAASLLNQMVASQTNDMIRNWLESWTRNPTFLCVKEAKVGTVVTGSSPRFDVYGNDFGWGRPIAVRSGAANKLNGKISVFPGSEEGSTALDVCLSSQAMRLLLQDKEFMENVM</sequence>
<organism evidence="2 3">
    <name type="scientific">Elaeis guineensis var. tenera</name>
    <name type="common">Oil palm</name>
    <dbReference type="NCBI Taxonomy" id="51953"/>
    <lineage>
        <taxon>Eukaryota</taxon>
        <taxon>Viridiplantae</taxon>
        <taxon>Streptophyta</taxon>
        <taxon>Embryophyta</taxon>
        <taxon>Tracheophyta</taxon>
        <taxon>Spermatophyta</taxon>
        <taxon>Magnoliopsida</taxon>
        <taxon>Liliopsida</taxon>
        <taxon>Arecaceae</taxon>
        <taxon>Arecoideae</taxon>
        <taxon>Cocoseae</taxon>
        <taxon>Elaeidinae</taxon>
        <taxon>Elaeis</taxon>
    </lineage>
</organism>
<dbReference type="PANTHER" id="PTHR31896:SF43">
    <property type="entry name" value="PROTEIN ENHANCED PSEUDOMONAS SUSCEPTIBILITY 1"/>
    <property type="match status" value="1"/>
</dbReference>
<proteinExistence type="predicted"/>
<dbReference type="InterPro" id="IPR023213">
    <property type="entry name" value="CAT-like_dom_sf"/>
</dbReference>
<keyword evidence="2" id="KW-1185">Reference proteome</keyword>
<keyword evidence="1" id="KW-0808">Transferase</keyword>
<accession>A0A6I9RJ80</accession>
<evidence type="ECO:0000313" key="3">
    <source>
        <dbReference type="RefSeq" id="XP_010927209.1"/>
    </source>
</evidence>
<dbReference type="InParanoid" id="A0A6I9RJ80"/>
<dbReference type="KEGG" id="egu:105049296"/>
<dbReference type="OrthoDB" id="595207at2759"/>
<dbReference type="AlphaFoldDB" id="A0A6I9RJ80"/>
<protein>
    <submittedName>
        <fullName evidence="3">Uncharacterized acetyltransferase At3g50280</fullName>
    </submittedName>
</protein>
<dbReference type="FunCoup" id="A0A6I9RJ80">
    <property type="interactions" value="71"/>
</dbReference>
<dbReference type="RefSeq" id="XP_010927209.1">
    <property type="nucleotide sequence ID" value="XM_010928907.3"/>
</dbReference>
<gene>
    <name evidence="3" type="primary">LOC105049296</name>
</gene>
<evidence type="ECO:0000256" key="1">
    <source>
        <dbReference type="ARBA" id="ARBA00022679"/>
    </source>
</evidence>
<dbReference type="Pfam" id="PF02458">
    <property type="entry name" value="Transferase"/>
    <property type="match status" value="1"/>
</dbReference>
<name>A0A6I9RJ80_ELAGV</name>
<dbReference type="PANTHER" id="PTHR31896">
    <property type="entry name" value="FAMILY REGULATORY PROTEIN, PUTATIVE (AFU_ORTHOLOGUE AFUA_3G14730)-RELATED"/>
    <property type="match status" value="1"/>
</dbReference>
<dbReference type="GO" id="GO:0016740">
    <property type="term" value="F:transferase activity"/>
    <property type="evidence" value="ECO:0007669"/>
    <property type="project" value="UniProtKB-KW"/>
</dbReference>
<dbReference type="GeneID" id="105049296"/>
<dbReference type="InterPro" id="IPR051283">
    <property type="entry name" value="Sec_Metabolite_Acyltrans"/>
</dbReference>
<dbReference type="Proteomes" id="UP000504607">
    <property type="component" value="Chromosome 1"/>
</dbReference>
<reference evidence="3" key="1">
    <citation type="submission" date="2025-08" db="UniProtKB">
        <authorList>
            <consortium name="RefSeq"/>
        </authorList>
    </citation>
    <scope>IDENTIFICATION</scope>
</reference>
<dbReference type="Gene3D" id="3.30.559.10">
    <property type="entry name" value="Chloramphenicol acetyltransferase-like domain"/>
    <property type="match status" value="2"/>
</dbReference>